<dbReference type="Gene3D" id="3.30.40.10">
    <property type="entry name" value="Zinc/RING finger domain, C3HC4 (zinc finger)"/>
    <property type="match status" value="1"/>
</dbReference>
<keyword evidence="4" id="KW-0472">Membrane</keyword>
<name>A0A067TNW3_GALM3</name>
<dbReference type="Pfam" id="PF12906">
    <property type="entry name" value="RINGv"/>
    <property type="match status" value="1"/>
</dbReference>
<organism evidence="6 7">
    <name type="scientific">Galerina marginata (strain CBS 339.88)</name>
    <dbReference type="NCBI Taxonomy" id="685588"/>
    <lineage>
        <taxon>Eukaryota</taxon>
        <taxon>Fungi</taxon>
        <taxon>Dikarya</taxon>
        <taxon>Basidiomycota</taxon>
        <taxon>Agaricomycotina</taxon>
        <taxon>Agaricomycetes</taxon>
        <taxon>Agaricomycetidae</taxon>
        <taxon>Agaricales</taxon>
        <taxon>Agaricineae</taxon>
        <taxon>Strophariaceae</taxon>
        <taxon>Galerina</taxon>
    </lineage>
</organism>
<dbReference type="PROSITE" id="PS51292">
    <property type="entry name" value="ZF_RING_CH"/>
    <property type="match status" value="1"/>
</dbReference>
<dbReference type="Proteomes" id="UP000027222">
    <property type="component" value="Unassembled WGS sequence"/>
</dbReference>
<gene>
    <name evidence="6" type="ORF">GALMADRAFT_233367</name>
</gene>
<dbReference type="GO" id="GO:0008270">
    <property type="term" value="F:zinc ion binding"/>
    <property type="evidence" value="ECO:0007669"/>
    <property type="project" value="UniProtKB-KW"/>
</dbReference>
<dbReference type="PANTHER" id="PTHR46347">
    <property type="entry name" value="RING/FYVE/PHD ZINC FINGER SUPERFAMILY PROTEIN"/>
    <property type="match status" value="1"/>
</dbReference>
<proteinExistence type="predicted"/>
<dbReference type="SUPFAM" id="SSF57850">
    <property type="entry name" value="RING/U-box"/>
    <property type="match status" value="1"/>
</dbReference>
<accession>A0A067TNW3</accession>
<dbReference type="HOGENOM" id="CLU_045297_0_0_1"/>
<evidence type="ECO:0000256" key="1">
    <source>
        <dbReference type="ARBA" id="ARBA00022723"/>
    </source>
</evidence>
<keyword evidence="3" id="KW-0862">Zinc</keyword>
<dbReference type="PANTHER" id="PTHR46347:SF1">
    <property type="entry name" value="RING_FYVE_PHD ZINC FINGER SUPERFAMILY PROTEIN"/>
    <property type="match status" value="1"/>
</dbReference>
<sequence length="268" mass="30439">MSEQEKQCRICLDGVEVEKEVGRLIRPCLCKGSISYVHVKCLQKWRNMSSSKGAFFSCPQCHYHYRFARTRIVGLASNPIILGGISGLLFTYIVMMASFITTFFMSSFERPTSYYSYSYFHFISPFDVAHDLITAAFRVLRDGKLADVFEDSTFLSQEASMKPLTQGPPPSIIKRFVRRFLLGLPLVGAGSLVQMLLSAPFLAPVQWIARYRGSRNRRNNNSRDIAALIVISLVIIGSLRALYKVYRVTQRLTQRVLLRAEDAILEVN</sequence>
<evidence type="ECO:0000256" key="4">
    <source>
        <dbReference type="SAM" id="Phobius"/>
    </source>
</evidence>
<dbReference type="OrthoDB" id="264354at2759"/>
<evidence type="ECO:0000256" key="2">
    <source>
        <dbReference type="ARBA" id="ARBA00022771"/>
    </source>
</evidence>
<dbReference type="SMART" id="SM00744">
    <property type="entry name" value="RINGv"/>
    <property type="match status" value="1"/>
</dbReference>
<reference evidence="7" key="1">
    <citation type="journal article" date="2014" name="Proc. Natl. Acad. Sci. U.S.A.">
        <title>Extensive sampling of basidiomycete genomes demonstrates inadequacy of the white-rot/brown-rot paradigm for wood decay fungi.</title>
        <authorList>
            <person name="Riley R."/>
            <person name="Salamov A.A."/>
            <person name="Brown D.W."/>
            <person name="Nagy L.G."/>
            <person name="Floudas D."/>
            <person name="Held B.W."/>
            <person name="Levasseur A."/>
            <person name="Lombard V."/>
            <person name="Morin E."/>
            <person name="Otillar R."/>
            <person name="Lindquist E.A."/>
            <person name="Sun H."/>
            <person name="LaButti K.M."/>
            <person name="Schmutz J."/>
            <person name="Jabbour D."/>
            <person name="Luo H."/>
            <person name="Baker S.E."/>
            <person name="Pisabarro A.G."/>
            <person name="Walton J.D."/>
            <person name="Blanchette R.A."/>
            <person name="Henrissat B."/>
            <person name="Martin F."/>
            <person name="Cullen D."/>
            <person name="Hibbett D.S."/>
            <person name="Grigoriev I.V."/>
        </authorList>
    </citation>
    <scope>NUCLEOTIDE SEQUENCE [LARGE SCALE GENOMIC DNA]</scope>
    <source>
        <strain evidence="7">CBS 339.88</strain>
    </source>
</reference>
<dbReference type="EMBL" id="KL142367">
    <property type="protein sequence ID" value="KDR84905.1"/>
    <property type="molecule type" value="Genomic_DNA"/>
</dbReference>
<keyword evidence="7" id="KW-1185">Reference proteome</keyword>
<protein>
    <recommendedName>
        <fullName evidence="5">RING-CH-type domain-containing protein</fullName>
    </recommendedName>
</protein>
<feature type="transmembrane region" description="Helical" evidence="4">
    <location>
        <begin position="80"/>
        <end position="105"/>
    </location>
</feature>
<keyword evidence="1" id="KW-0479">Metal-binding</keyword>
<keyword evidence="4" id="KW-0812">Transmembrane</keyword>
<dbReference type="STRING" id="685588.A0A067TNW3"/>
<keyword evidence="4" id="KW-1133">Transmembrane helix</keyword>
<evidence type="ECO:0000259" key="5">
    <source>
        <dbReference type="PROSITE" id="PS51292"/>
    </source>
</evidence>
<evidence type="ECO:0000313" key="7">
    <source>
        <dbReference type="Proteomes" id="UP000027222"/>
    </source>
</evidence>
<dbReference type="InterPro" id="IPR013083">
    <property type="entry name" value="Znf_RING/FYVE/PHD"/>
</dbReference>
<dbReference type="AlphaFoldDB" id="A0A067TNW3"/>
<feature type="transmembrane region" description="Helical" evidence="4">
    <location>
        <begin position="180"/>
        <end position="205"/>
    </location>
</feature>
<feature type="domain" description="RING-CH-type" evidence="5">
    <location>
        <begin position="1"/>
        <end position="68"/>
    </location>
</feature>
<keyword evidence="2" id="KW-0863">Zinc-finger</keyword>
<evidence type="ECO:0000256" key="3">
    <source>
        <dbReference type="ARBA" id="ARBA00022833"/>
    </source>
</evidence>
<dbReference type="CDD" id="cd16495">
    <property type="entry name" value="RING_CH-C4HC3_MARCH"/>
    <property type="match status" value="1"/>
</dbReference>
<feature type="transmembrane region" description="Helical" evidence="4">
    <location>
        <begin position="225"/>
        <end position="243"/>
    </location>
</feature>
<evidence type="ECO:0000313" key="6">
    <source>
        <dbReference type="EMBL" id="KDR84905.1"/>
    </source>
</evidence>
<dbReference type="InterPro" id="IPR011016">
    <property type="entry name" value="Znf_RING-CH"/>
</dbReference>